<evidence type="ECO:0000313" key="2">
    <source>
        <dbReference type="EMBL" id="TKS65783.1"/>
    </source>
</evidence>
<keyword evidence="3" id="KW-1185">Reference proteome</keyword>
<evidence type="ECO:0000313" key="3">
    <source>
        <dbReference type="Proteomes" id="UP000298787"/>
    </source>
</evidence>
<protein>
    <submittedName>
        <fullName evidence="2">Uncharacterized protein</fullName>
    </submittedName>
</protein>
<reference evidence="2 3" key="1">
    <citation type="submission" date="2019-01" db="EMBL/GenBank/DDBJ databases">
        <title>Genome Assembly of Collichthys lucidus.</title>
        <authorList>
            <person name="Cai M."/>
            <person name="Xiao S."/>
        </authorList>
    </citation>
    <scope>NUCLEOTIDE SEQUENCE [LARGE SCALE GENOMIC DNA]</scope>
    <source>
        <strain evidence="2">JT15FE1705JMU</strain>
        <tissue evidence="2">Muscle</tissue>
    </source>
</reference>
<accession>A0A4U5TWB6</accession>
<dbReference type="AlphaFoldDB" id="A0A4U5TWB6"/>
<sequence>MGRQQTQSHNTKVINFKTTRVGEEHLNASRPATCHSGTLMPRPQLNQPIRTQPINHKSVDAVRRLFSKMNMMRRQMQKQF</sequence>
<dbReference type="EMBL" id="ML241084">
    <property type="protein sequence ID" value="TKS65783.1"/>
    <property type="molecule type" value="Genomic_DNA"/>
</dbReference>
<feature type="region of interest" description="Disordered" evidence="1">
    <location>
        <begin position="30"/>
        <end position="49"/>
    </location>
</feature>
<organism evidence="2 3">
    <name type="scientific">Collichthys lucidus</name>
    <name type="common">Big head croaker</name>
    <name type="synonym">Sciaena lucida</name>
    <dbReference type="NCBI Taxonomy" id="240159"/>
    <lineage>
        <taxon>Eukaryota</taxon>
        <taxon>Metazoa</taxon>
        <taxon>Chordata</taxon>
        <taxon>Craniata</taxon>
        <taxon>Vertebrata</taxon>
        <taxon>Euteleostomi</taxon>
        <taxon>Actinopterygii</taxon>
        <taxon>Neopterygii</taxon>
        <taxon>Teleostei</taxon>
        <taxon>Neoteleostei</taxon>
        <taxon>Acanthomorphata</taxon>
        <taxon>Eupercaria</taxon>
        <taxon>Sciaenidae</taxon>
        <taxon>Collichthys</taxon>
    </lineage>
</organism>
<evidence type="ECO:0000256" key="1">
    <source>
        <dbReference type="SAM" id="MobiDB-lite"/>
    </source>
</evidence>
<name>A0A4U5TWB6_COLLU</name>
<proteinExistence type="predicted"/>
<gene>
    <name evidence="2" type="ORF">D9C73_027972</name>
</gene>
<dbReference type="Proteomes" id="UP000298787">
    <property type="component" value="Unassembled WGS sequence"/>
</dbReference>